<organism evidence="11 12">
    <name type="scientific">Elaphomyces granulatus</name>
    <dbReference type="NCBI Taxonomy" id="519963"/>
    <lineage>
        <taxon>Eukaryota</taxon>
        <taxon>Fungi</taxon>
        <taxon>Dikarya</taxon>
        <taxon>Ascomycota</taxon>
        <taxon>Pezizomycotina</taxon>
        <taxon>Eurotiomycetes</taxon>
        <taxon>Eurotiomycetidae</taxon>
        <taxon>Eurotiales</taxon>
        <taxon>Elaphomycetaceae</taxon>
        <taxon>Elaphomyces</taxon>
    </lineage>
</organism>
<feature type="transmembrane region" description="Helical" evidence="9">
    <location>
        <begin position="225"/>
        <end position="250"/>
    </location>
</feature>
<feature type="transmembrane region" description="Helical" evidence="9">
    <location>
        <begin position="262"/>
        <end position="280"/>
    </location>
</feature>
<dbReference type="GO" id="GO:0005789">
    <property type="term" value="C:endoplasmic reticulum membrane"/>
    <property type="evidence" value="ECO:0007669"/>
    <property type="project" value="UniProtKB-SubCell"/>
</dbReference>
<keyword evidence="5 9" id="KW-0812">Transmembrane</keyword>
<dbReference type="Pfam" id="PF03151">
    <property type="entry name" value="TPT"/>
    <property type="match status" value="1"/>
</dbReference>
<evidence type="ECO:0000256" key="6">
    <source>
        <dbReference type="ARBA" id="ARBA00022824"/>
    </source>
</evidence>
<sequence length="409" mass="45386">MIQTGPAEMNILDSLRDQSTDEEIGFINNLKGEKWSKPKSRDDFDTLSEEARAFIRNSYRLADLNVIRRLLINAVFVGLWYMFSLTISIYNKWMFSDISVVFPFPLFATSLHMVVQFTLSTLVLYSFPSLRSRPPPAPGLARFSYLAFLLPCGIAGSLDIGLGNMSLRFISLTFLTICKSFSLAFVLLFAFIFRLETPSIRLTFVIAAITVGVVMMVAAETSFNAIGFALVISSAFFSGLRWTLTQFLILHQPATSNPFSTLFFLSPIMFVSLITISLAIEGPAQILHGFKSLSELHGPVGGMLLLIFPGILAFGMVSSQFALLKRASVVTLNVCGIFKELVTIMGANIVFHDELTFINATGVVITIGSIAYYNYVNVSKMRKEIRTQILQRESALNAMNYVDAPSKVQ</sequence>
<evidence type="ECO:0000256" key="4">
    <source>
        <dbReference type="ARBA" id="ARBA00011182"/>
    </source>
</evidence>
<feature type="transmembrane region" description="Helical" evidence="9">
    <location>
        <begin position="70"/>
        <end position="90"/>
    </location>
</feature>
<evidence type="ECO:0000259" key="10">
    <source>
        <dbReference type="Pfam" id="PF03151"/>
    </source>
</evidence>
<evidence type="ECO:0000256" key="2">
    <source>
        <dbReference type="ARBA" id="ARBA00004477"/>
    </source>
</evidence>
<accession>A0A232M114</accession>
<dbReference type="InterPro" id="IPR004853">
    <property type="entry name" value="Sugar_P_trans_dom"/>
</dbReference>
<proteinExistence type="inferred from homology"/>
<dbReference type="Proteomes" id="UP000243515">
    <property type="component" value="Unassembled WGS sequence"/>
</dbReference>
<comment type="subunit">
    <text evidence="4">Homooligomer.</text>
</comment>
<gene>
    <name evidence="11" type="ORF">Egran_02142</name>
</gene>
<keyword evidence="6" id="KW-0256">Endoplasmic reticulum</keyword>
<dbReference type="AlphaFoldDB" id="A0A232M114"/>
<feature type="transmembrane region" description="Helical" evidence="9">
    <location>
        <begin position="300"/>
        <end position="317"/>
    </location>
</feature>
<evidence type="ECO:0000256" key="8">
    <source>
        <dbReference type="ARBA" id="ARBA00023136"/>
    </source>
</evidence>
<keyword evidence="12" id="KW-1185">Reference proteome</keyword>
<dbReference type="InterPro" id="IPR050186">
    <property type="entry name" value="TPT_transporter"/>
</dbReference>
<evidence type="ECO:0000256" key="9">
    <source>
        <dbReference type="SAM" id="Phobius"/>
    </source>
</evidence>
<keyword evidence="7 9" id="KW-1133">Transmembrane helix</keyword>
<evidence type="ECO:0000256" key="1">
    <source>
        <dbReference type="ARBA" id="ARBA00003420"/>
    </source>
</evidence>
<reference evidence="11 12" key="1">
    <citation type="journal article" date="2015" name="Environ. Microbiol.">
        <title>Metagenome sequence of Elaphomyces granulatus from sporocarp tissue reveals Ascomycota ectomycorrhizal fingerprints of genome expansion and a Proteobacteria-rich microbiome.</title>
        <authorList>
            <person name="Quandt C.A."/>
            <person name="Kohler A."/>
            <person name="Hesse C.N."/>
            <person name="Sharpton T.J."/>
            <person name="Martin F."/>
            <person name="Spatafora J.W."/>
        </authorList>
    </citation>
    <scope>NUCLEOTIDE SEQUENCE [LARGE SCALE GENOMIC DNA]</scope>
    <source>
        <strain evidence="11 12">OSC145934</strain>
    </source>
</reference>
<comment type="caution">
    <text evidence="11">The sequence shown here is derived from an EMBL/GenBank/DDBJ whole genome shotgun (WGS) entry which is preliminary data.</text>
</comment>
<comment type="subcellular location">
    <subcellularLocation>
        <location evidence="2">Endoplasmic reticulum membrane</location>
        <topology evidence="2">Multi-pass membrane protein</topology>
    </subcellularLocation>
</comment>
<feature type="domain" description="Sugar phosphate transporter" evidence="10">
    <location>
        <begin position="74"/>
        <end position="374"/>
    </location>
</feature>
<dbReference type="OrthoDB" id="18894at2759"/>
<dbReference type="PANTHER" id="PTHR11132">
    <property type="entry name" value="SOLUTE CARRIER FAMILY 35"/>
    <property type="match status" value="1"/>
</dbReference>
<feature type="transmembrane region" description="Helical" evidence="9">
    <location>
        <begin position="139"/>
        <end position="158"/>
    </location>
</feature>
<evidence type="ECO:0000256" key="5">
    <source>
        <dbReference type="ARBA" id="ARBA00022692"/>
    </source>
</evidence>
<feature type="transmembrane region" description="Helical" evidence="9">
    <location>
        <begin position="357"/>
        <end position="376"/>
    </location>
</feature>
<feature type="transmembrane region" description="Helical" evidence="9">
    <location>
        <begin position="170"/>
        <end position="193"/>
    </location>
</feature>
<keyword evidence="8 9" id="KW-0472">Membrane</keyword>
<comment type="similarity">
    <text evidence="3">Belongs to the TPT transporter family. SLC35D subfamily.</text>
</comment>
<evidence type="ECO:0000256" key="3">
    <source>
        <dbReference type="ARBA" id="ARBA00010425"/>
    </source>
</evidence>
<comment type="function">
    <text evidence="1">Involved in the import of GDP-mannose from the cytoplasm into the Golgi lumen.</text>
</comment>
<evidence type="ECO:0000256" key="7">
    <source>
        <dbReference type="ARBA" id="ARBA00022989"/>
    </source>
</evidence>
<protein>
    <recommendedName>
        <fullName evidence="10">Sugar phosphate transporter domain-containing protein</fullName>
    </recommendedName>
</protein>
<feature type="transmembrane region" description="Helical" evidence="9">
    <location>
        <begin position="102"/>
        <end position="127"/>
    </location>
</feature>
<feature type="transmembrane region" description="Helical" evidence="9">
    <location>
        <begin position="329"/>
        <end position="351"/>
    </location>
</feature>
<dbReference type="EMBL" id="NPHW01003135">
    <property type="protein sequence ID" value="OXV10095.1"/>
    <property type="molecule type" value="Genomic_DNA"/>
</dbReference>
<name>A0A232M114_9EURO</name>
<evidence type="ECO:0000313" key="12">
    <source>
        <dbReference type="Proteomes" id="UP000243515"/>
    </source>
</evidence>
<feature type="transmembrane region" description="Helical" evidence="9">
    <location>
        <begin position="200"/>
        <end position="219"/>
    </location>
</feature>
<evidence type="ECO:0000313" key="11">
    <source>
        <dbReference type="EMBL" id="OXV10095.1"/>
    </source>
</evidence>